<evidence type="ECO:0000313" key="1">
    <source>
        <dbReference type="EMBL" id="VVM08191.1"/>
    </source>
</evidence>
<dbReference type="AlphaFoldDB" id="A0A5E6MGF3"/>
<keyword evidence="2" id="KW-1185">Reference proteome</keyword>
<reference evidence="1" key="1">
    <citation type="submission" date="2019-09" db="EMBL/GenBank/DDBJ databases">
        <authorList>
            <person name="Cremers G."/>
        </authorList>
    </citation>
    <scope>NUCLEOTIDE SEQUENCE [LARGE SCALE GENOMIC DNA]</scope>
    <source>
        <strain evidence="1">3B</strain>
    </source>
</reference>
<gene>
    <name evidence="1" type="ORF">MAMC_02010</name>
</gene>
<comment type="caution">
    <text evidence="1">The sequence shown here is derived from an EMBL/GenBank/DDBJ whole genome shotgun (WGS) entry which is preliminary data.</text>
</comment>
<dbReference type="Proteomes" id="UP000381693">
    <property type="component" value="Unassembled WGS sequence"/>
</dbReference>
<name>A0A5E6MGF3_9BACT</name>
<protein>
    <recommendedName>
        <fullName evidence="3">Outer membrane protein beta-barrel domain-containing protein</fullName>
    </recommendedName>
</protein>
<accession>A0A5E6MGF3</accession>
<proteinExistence type="predicted"/>
<evidence type="ECO:0000313" key="2">
    <source>
        <dbReference type="Proteomes" id="UP000381693"/>
    </source>
</evidence>
<organism evidence="1 2">
    <name type="scientific">Methylacidimicrobium cyclopophantes</name>
    <dbReference type="NCBI Taxonomy" id="1041766"/>
    <lineage>
        <taxon>Bacteria</taxon>
        <taxon>Pseudomonadati</taxon>
        <taxon>Verrucomicrobiota</taxon>
        <taxon>Methylacidimicrobium</taxon>
    </lineage>
</organism>
<dbReference type="EMBL" id="CABFUZ020000228">
    <property type="protein sequence ID" value="VVM08191.1"/>
    <property type="molecule type" value="Genomic_DNA"/>
</dbReference>
<evidence type="ECO:0008006" key="3">
    <source>
        <dbReference type="Google" id="ProtNLM"/>
    </source>
</evidence>
<sequence length="218" mass="23956">MGFPEFDRGEIVNNLTGAVTPLKANADFAFTSLLAAGFRWFDPRRWGHWSFDAGFLGAYLGTGISALSQRDQINLGFLGLGGCVGYRIGRDRFEPFVGFAGGGAIVNVESVSINHGDVWGYWFAPRGGIRYYLPGTRWSIAIEGLFRFIGGLDGFEGPAAGFTLNETPHAGLEGHWLYVPLGLFEIDLFPFLRPAEATRRPRGLETETIHGRASVERH</sequence>